<reference evidence="4 5" key="1">
    <citation type="submission" date="2020-08" db="EMBL/GenBank/DDBJ databases">
        <title>Exploring microbial biodiversity for novel pathways involved in the catabolism of aromatic compounds derived from lignin.</title>
        <authorList>
            <person name="Elkins J."/>
        </authorList>
    </citation>
    <scope>NUCLEOTIDE SEQUENCE [LARGE SCALE GENOMIC DNA]</scope>
    <source>
        <strain evidence="4 5">B1D3A</strain>
    </source>
</reference>
<keyword evidence="1 4" id="KW-0489">Methyltransferase</keyword>
<dbReference type="InterPro" id="IPR041698">
    <property type="entry name" value="Methyltransf_25"/>
</dbReference>
<organism evidence="4 5">
    <name type="scientific">Sphingobium lignivorans</name>
    <dbReference type="NCBI Taxonomy" id="2735886"/>
    <lineage>
        <taxon>Bacteria</taxon>
        <taxon>Pseudomonadati</taxon>
        <taxon>Pseudomonadota</taxon>
        <taxon>Alphaproteobacteria</taxon>
        <taxon>Sphingomonadales</taxon>
        <taxon>Sphingomonadaceae</taxon>
        <taxon>Sphingobium</taxon>
    </lineage>
</organism>
<dbReference type="Pfam" id="PF13649">
    <property type="entry name" value="Methyltransf_25"/>
    <property type="match status" value="1"/>
</dbReference>
<dbReference type="SUPFAM" id="SSF53335">
    <property type="entry name" value="S-adenosyl-L-methionine-dependent methyltransferases"/>
    <property type="match status" value="1"/>
</dbReference>
<sequence>MPLERKALIRSAFAAAAGQYDAHAPVQRAVAEDLAAWAGAARPAPPERILEIGCGTGLLTAELRRRWPQADLTATDLAPEMVDATARRCPGVETMVMDGEAPAFREAAFDMIVSSLTFQWFEDLPAALSRLRGLLRPGGSLFFSTLGAESFSGWRTAYQQANITVGLPVYPDAGELRAMLSAIATGAEVREGHYRLPSVGGLALMRHFRAIGAQVPHRGYRPLPPSALRRVVDHFDRSGGETLYHVLFGRIDNG</sequence>
<evidence type="ECO:0000313" key="4">
    <source>
        <dbReference type="EMBL" id="MBB5987056.1"/>
    </source>
</evidence>
<keyword evidence="2 4" id="KW-0808">Transferase</keyword>
<accession>A0ABR6NIG6</accession>
<feature type="domain" description="Methyltransferase" evidence="3">
    <location>
        <begin position="49"/>
        <end position="139"/>
    </location>
</feature>
<dbReference type="GO" id="GO:0032259">
    <property type="term" value="P:methylation"/>
    <property type="evidence" value="ECO:0007669"/>
    <property type="project" value="UniProtKB-KW"/>
</dbReference>
<evidence type="ECO:0000313" key="5">
    <source>
        <dbReference type="Proteomes" id="UP001138540"/>
    </source>
</evidence>
<comment type="caution">
    <text evidence="4">The sequence shown here is derived from an EMBL/GenBank/DDBJ whole genome shotgun (WGS) entry which is preliminary data.</text>
</comment>
<dbReference type="EMBL" id="JACHKA010000001">
    <property type="protein sequence ID" value="MBB5987056.1"/>
    <property type="molecule type" value="Genomic_DNA"/>
</dbReference>
<keyword evidence="5" id="KW-1185">Reference proteome</keyword>
<protein>
    <submittedName>
        <fullName evidence="4">Malonyl-CoA O-methyltransferase</fullName>
        <ecNumber evidence="4">2.1.1.197</ecNumber>
    </submittedName>
</protein>
<dbReference type="EC" id="2.1.1.197" evidence="4"/>
<dbReference type="CDD" id="cd02440">
    <property type="entry name" value="AdoMet_MTases"/>
    <property type="match status" value="1"/>
</dbReference>
<dbReference type="InterPro" id="IPR029063">
    <property type="entry name" value="SAM-dependent_MTases_sf"/>
</dbReference>
<dbReference type="Proteomes" id="UP001138540">
    <property type="component" value="Unassembled WGS sequence"/>
</dbReference>
<proteinExistence type="predicted"/>
<dbReference type="RefSeq" id="WP_184155267.1">
    <property type="nucleotide sequence ID" value="NZ_JACHKA010000001.1"/>
</dbReference>
<dbReference type="PANTHER" id="PTHR43861:SF1">
    <property type="entry name" value="TRANS-ACONITATE 2-METHYLTRANSFERASE"/>
    <property type="match status" value="1"/>
</dbReference>
<dbReference type="Gene3D" id="3.40.50.150">
    <property type="entry name" value="Vaccinia Virus protein VP39"/>
    <property type="match status" value="1"/>
</dbReference>
<evidence type="ECO:0000256" key="2">
    <source>
        <dbReference type="ARBA" id="ARBA00022679"/>
    </source>
</evidence>
<evidence type="ECO:0000256" key="1">
    <source>
        <dbReference type="ARBA" id="ARBA00022603"/>
    </source>
</evidence>
<dbReference type="PANTHER" id="PTHR43861">
    <property type="entry name" value="TRANS-ACONITATE 2-METHYLTRANSFERASE-RELATED"/>
    <property type="match status" value="1"/>
</dbReference>
<gene>
    <name evidence="4" type="ORF">HNP60_003030</name>
</gene>
<evidence type="ECO:0000259" key="3">
    <source>
        <dbReference type="Pfam" id="PF13649"/>
    </source>
</evidence>
<dbReference type="GO" id="GO:0102130">
    <property type="term" value="F:malonyl-CoA methyltransferase activity"/>
    <property type="evidence" value="ECO:0007669"/>
    <property type="project" value="UniProtKB-EC"/>
</dbReference>
<name>A0ABR6NIG6_9SPHN</name>